<evidence type="ECO:0000313" key="2">
    <source>
        <dbReference type="EMBL" id="CAA9309354.1"/>
    </source>
</evidence>
<accession>A0A6J4KLM6</accession>
<name>A0A6J4KLM6_9BACT</name>
<dbReference type="EMBL" id="CADCTV010000223">
    <property type="protein sequence ID" value="CAA9309354.1"/>
    <property type="molecule type" value="Genomic_DNA"/>
</dbReference>
<reference evidence="2" key="1">
    <citation type="submission" date="2020-02" db="EMBL/GenBank/DDBJ databases">
        <authorList>
            <person name="Meier V. D."/>
        </authorList>
    </citation>
    <scope>NUCLEOTIDE SEQUENCE</scope>
    <source>
        <strain evidence="2">AVDCRST_MAG89</strain>
    </source>
</reference>
<feature type="non-terminal residue" evidence="2">
    <location>
        <position position="1"/>
    </location>
</feature>
<sequence>DHPYIRRHRGRSARSGHGGRARGGAGTRAGSQGRARAVRGRVRPGWDDHQGSPRGRHAFPGDTGTADCLPARLRDPVQDRARVHGGVRDRPGRRGDANPQQRPGHRVSAPPQGITPGPAGRISRRGDRRGARSPLGAGAVRGGIRIHSGADEPDRSTGRGPPRGRHADPGGSGTGGEPHAGLRDPVQGGRHVGNGGVRGRRGGGDAGHGLRLPAAAGPPHAATL</sequence>
<protein>
    <submittedName>
        <fullName evidence="2">Uncharacterized protein</fullName>
    </submittedName>
</protein>
<dbReference type="AlphaFoldDB" id="A0A6J4KLM6"/>
<feature type="compositionally biased region" description="Basic residues" evidence="1">
    <location>
        <begin position="1"/>
        <end position="20"/>
    </location>
</feature>
<proteinExistence type="predicted"/>
<feature type="compositionally biased region" description="Basic and acidic residues" evidence="1">
    <location>
        <begin position="148"/>
        <end position="157"/>
    </location>
</feature>
<feature type="compositionally biased region" description="Basic and acidic residues" evidence="1">
    <location>
        <begin position="72"/>
        <end position="96"/>
    </location>
</feature>
<gene>
    <name evidence="2" type="ORF">AVDCRST_MAG89-1014</name>
</gene>
<feature type="region of interest" description="Disordered" evidence="1">
    <location>
        <begin position="1"/>
        <end position="224"/>
    </location>
</feature>
<evidence type="ECO:0000256" key="1">
    <source>
        <dbReference type="SAM" id="MobiDB-lite"/>
    </source>
</evidence>
<feature type="non-terminal residue" evidence="2">
    <location>
        <position position="224"/>
    </location>
</feature>
<organism evidence="2">
    <name type="scientific">uncultured Gemmatimonadota bacterium</name>
    <dbReference type="NCBI Taxonomy" id="203437"/>
    <lineage>
        <taxon>Bacteria</taxon>
        <taxon>Pseudomonadati</taxon>
        <taxon>Gemmatimonadota</taxon>
        <taxon>environmental samples</taxon>
    </lineage>
</organism>